<reference evidence="1" key="1">
    <citation type="submission" date="2023-02" db="EMBL/GenBank/DDBJ databases">
        <title>Identification and recombinant expression of a fungal hydrolase from Papiliotrema laurentii that hydrolyzes apple cutin and clears colloidal polyester polyurethane.</title>
        <authorList>
            <consortium name="DOE Joint Genome Institute"/>
            <person name="Roman V.A."/>
            <person name="Bojanowski C."/>
            <person name="Crable B.R."/>
            <person name="Wagner D.N."/>
            <person name="Hung C.S."/>
            <person name="Nadeau L.J."/>
            <person name="Schratz L."/>
            <person name="Haridas S."/>
            <person name="Pangilinan J."/>
            <person name="Lipzen A."/>
            <person name="Na H."/>
            <person name="Yan M."/>
            <person name="Ng V."/>
            <person name="Grigoriev I.V."/>
            <person name="Spatafora J.W."/>
            <person name="Barlow D."/>
            <person name="Biffinger J."/>
            <person name="Kelley-Loughnane N."/>
            <person name="Varaljay V.A."/>
            <person name="Crookes-Goodson W.J."/>
        </authorList>
    </citation>
    <scope>NUCLEOTIDE SEQUENCE</scope>
    <source>
        <strain evidence="1">5307AH</strain>
    </source>
</reference>
<dbReference type="Proteomes" id="UP001182556">
    <property type="component" value="Unassembled WGS sequence"/>
</dbReference>
<accession>A0AAD9FQ87</accession>
<organism evidence="1 2">
    <name type="scientific">Papiliotrema laurentii</name>
    <name type="common">Cryptococcus laurentii</name>
    <dbReference type="NCBI Taxonomy" id="5418"/>
    <lineage>
        <taxon>Eukaryota</taxon>
        <taxon>Fungi</taxon>
        <taxon>Dikarya</taxon>
        <taxon>Basidiomycota</taxon>
        <taxon>Agaricomycotina</taxon>
        <taxon>Tremellomycetes</taxon>
        <taxon>Tremellales</taxon>
        <taxon>Rhynchogastremaceae</taxon>
        <taxon>Papiliotrema</taxon>
    </lineage>
</organism>
<comment type="caution">
    <text evidence="1">The sequence shown here is derived from an EMBL/GenBank/DDBJ whole genome shotgun (WGS) entry which is preliminary data.</text>
</comment>
<dbReference type="EMBL" id="JAODAN010000009">
    <property type="protein sequence ID" value="KAK1921957.1"/>
    <property type="molecule type" value="Genomic_DNA"/>
</dbReference>
<sequence length="65" mass="7255">MSDPELSRIVVESEPGWLRIKENVDKAIRVATEARLASLPGGKDGDAARRVRREVESRIAKVDRV</sequence>
<evidence type="ECO:0000313" key="1">
    <source>
        <dbReference type="EMBL" id="KAK1921957.1"/>
    </source>
</evidence>
<name>A0AAD9FQ87_PAPLA</name>
<dbReference type="AlphaFoldDB" id="A0AAD9FQ87"/>
<protein>
    <submittedName>
        <fullName evidence="1">Uncharacterized protein</fullName>
    </submittedName>
</protein>
<proteinExistence type="predicted"/>
<evidence type="ECO:0000313" key="2">
    <source>
        <dbReference type="Proteomes" id="UP001182556"/>
    </source>
</evidence>
<keyword evidence="2" id="KW-1185">Reference proteome</keyword>
<gene>
    <name evidence="1" type="ORF">DB88DRAFT_496700</name>
</gene>